<evidence type="ECO:0000313" key="7">
    <source>
        <dbReference type="EMBL" id="AJT50063.1"/>
    </source>
</evidence>
<dbReference type="Proteomes" id="UP000003645">
    <property type="component" value="Chromosome"/>
</dbReference>
<dbReference type="KEGG" id="lmu:LBLM1_02545"/>
<dbReference type="InterPro" id="IPR029479">
    <property type="entry name" value="Nitroreductase"/>
</dbReference>
<dbReference type="STRING" id="1130798.LBLM1_02545"/>
<gene>
    <name evidence="7" type="ORF">LBLM1_02545</name>
</gene>
<evidence type="ECO:0000256" key="1">
    <source>
        <dbReference type="ARBA" id="ARBA00008366"/>
    </source>
</evidence>
<dbReference type="InterPro" id="IPR016446">
    <property type="entry name" value="Flavin_OxRdtase_Frp"/>
</dbReference>
<dbReference type="RefSeq" id="WP_006500105.1">
    <property type="nucleotide sequence ID" value="NZ_CP011013.1"/>
</dbReference>
<dbReference type="AlphaFoldDB" id="A0A0D4CIX7"/>
<evidence type="ECO:0000259" key="6">
    <source>
        <dbReference type="Pfam" id="PF00881"/>
    </source>
</evidence>
<dbReference type="HOGENOM" id="CLU_070764_0_2_9"/>
<dbReference type="PANTHER" id="PTHR43425">
    <property type="entry name" value="OXYGEN-INSENSITIVE NADPH NITROREDUCTASE"/>
    <property type="match status" value="1"/>
</dbReference>
<evidence type="ECO:0000256" key="4">
    <source>
        <dbReference type="ARBA" id="ARBA00023002"/>
    </source>
</evidence>
<keyword evidence="8" id="KW-1185">Reference proteome</keyword>
<dbReference type="CDD" id="cd02146">
    <property type="entry name" value="NfsA-like"/>
    <property type="match status" value="1"/>
</dbReference>
<organism evidence="7 8">
    <name type="scientific">Limosilactobacillus mucosae LM1</name>
    <dbReference type="NCBI Taxonomy" id="1130798"/>
    <lineage>
        <taxon>Bacteria</taxon>
        <taxon>Bacillati</taxon>
        <taxon>Bacillota</taxon>
        <taxon>Bacilli</taxon>
        <taxon>Lactobacillales</taxon>
        <taxon>Lactobacillaceae</taxon>
        <taxon>Limosilactobacillus</taxon>
    </lineage>
</organism>
<keyword evidence="5" id="KW-0521">NADP</keyword>
<dbReference type="InterPro" id="IPR000415">
    <property type="entry name" value="Nitroreductase-like"/>
</dbReference>
<protein>
    <submittedName>
        <fullName evidence="7">NADPH-flavin oxidoreductase</fullName>
    </submittedName>
</protein>
<name>A0A0D4CIX7_LIMMU</name>
<reference evidence="7 8" key="1">
    <citation type="journal article" date="2012" name="J. Bacteriol.">
        <title>Genome sequence of Lactobacillus mucosae LM1, isolated from piglet feces.</title>
        <authorList>
            <person name="Lee J.H."/>
            <person name="Valeriano V.D."/>
            <person name="Shin Y.R."/>
            <person name="Chae J.P."/>
            <person name="Kim G.B."/>
            <person name="Ham J.S."/>
            <person name="Chun J."/>
            <person name="Kang D.K."/>
        </authorList>
    </citation>
    <scope>NUCLEOTIDE SEQUENCE [LARGE SCALE GENOMIC DNA]</scope>
    <source>
        <strain evidence="7 8">LM1</strain>
    </source>
</reference>
<evidence type="ECO:0000256" key="2">
    <source>
        <dbReference type="ARBA" id="ARBA00022630"/>
    </source>
</evidence>
<accession>A0A0D4CIX7</accession>
<dbReference type="PANTHER" id="PTHR43425:SF2">
    <property type="entry name" value="OXYGEN-INSENSITIVE NADPH NITROREDUCTASE"/>
    <property type="match status" value="1"/>
</dbReference>
<keyword evidence="3 5" id="KW-0288">FMN</keyword>
<comment type="similarity">
    <text evidence="1 5">Belongs to the flavin oxidoreductase frp family.</text>
</comment>
<keyword evidence="4 5" id="KW-0560">Oxidoreductase</keyword>
<dbReference type="PIRSF" id="PIRSF005426">
    <property type="entry name" value="Frp"/>
    <property type="match status" value="1"/>
</dbReference>
<evidence type="ECO:0000256" key="5">
    <source>
        <dbReference type="PIRNR" id="PIRNR005426"/>
    </source>
</evidence>
<evidence type="ECO:0000313" key="8">
    <source>
        <dbReference type="Proteomes" id="UP000003645"/>
    </source>
</evidence>
<dbReference type="Gene3D" id="3.40.109.10">
    <property type="entry name" value="NADH Oxidase"/>
    <property type="match status" value="1"/>
</dbReference>
<proteinExistence type="inferred from homology"/>
<sequence length="251" mass="28786">MLHNFTIDHQLNHRTIRKFKDQPLTEEQLTTLFEVARQTSSSEFLQQMTIIRVTDPQKRAAIRAVSTQPYVGAEGELLMFITDLHRNELIRHHQGNLDDRRIEKTEMFLQAYEDTVLAVQNVLNAAESMGLGGVILGSIQNEPAKIIKTLHLPKHTFPTLGLQLGVPDQKPQLKPRLPLDKIVFENEYQDIDPASLKDYDQIVNTYYDLRDANRRIDTFTDQVNGPKLNGTPQVRDQIAQVLHDQKLCLDL</sequence>
<keyword evidence="2 5" id="KW-0285">Flavoprotein</keyword>
<feature type="domain" description="Nitroreductase" evidence="6">
    <location>
        <begin position="13"/>
        <end position="165"/>
    </location>
</feature>
<dbReference type="OrthoDB" id="9775805at2"/>
<dbReference type="SUPFAM" id="SSF55469">
    <property type="entry name" value="FMN-dependent nitroreductase-like"/>
    <property type="match status" value="1"/>
</dbReference>
<evidence type="ECO:0000256" key="3">
    <source>
        <dbReference type="ARBA" id="ARBA00022643"/>
    </source>
</evidence>
<dbReference type="Pfam" id="PF00881">
    <property type="entry name" value="Nitroreductase"/>
    <property type="match status" value="1"/>
</dbReference>
<dbReference type="EMBL" id="CP011013">
    <property type="protein sequence ID" value="AJT50063.1"/>
    <property type="molecule type" value="Genomic_DNA"/>
</dbReference>
<dbReference type="GO" id="GO:0016491">
    <property type="term" value="F:oxidoreductase activity"/>
    <property type="evidence" value="ECO:0007669"/>
    <property type="project" value="UniProtKB-UniRule"/>
</dbReference>